<feature type="domain" description="BROMI C-terminal Rab TBC-like" evidence="12">
    <location>
        <begin position="1061"/>
        <end position="1316"/>
    </location>
</feature>
<evidence type="ECO:0000256" key="9">
    <source>
        <dbReference type="ARBA" id="ARBA00075916"/>
    </source>
</evidence>
<dbReference type="GO" id="GO:0035082">
    <property type="term" value="P:axoneme assembly"/>
    <property type="evidence" value="ECO:0007669"/>
    <property type="project" value="Ensembl"/>
</dbReference>
<keyword evidence="14" id="KW-1185">Reference proteome</keyword>
<dbReference type="InterPro" id="IPR055392">
    <property type="entry name" value="BROMI_C"/>
</dbReference>
<dbReference type="Ensembl" id="ENSPKIT00000015319.1">
    <property type="protein sequence ID" value="ENSPKIP00000034408.1"/>
    <property type="gene ID" value="ENSPKIG00000013747.1"/>
</dbReference>
<evidence type="ECO:0000256" key="4">
    <source>
        <dbReference type="ARBA" id="ARBA00022490"/>
    </source>
</evidence>
<evidence type="ECO:0000256" key="3">
    <source>
        <dbReference type="ARBA" id="ARBA00022473"/>
    </source>
</evidence>
<dbReference type="STRING" id="1676925.ENSPKIP00000034408"/>
<accession>A0A3B3SVY1</accession>
<dbReference type="InterPro" id="IPR035969">
    <property type="entry name" value="Rab-GAP_TBC_sf"/>
</dbReference>
<dbReference type="Pfam" id="PF14961">
    <property type="entry name" value="BROMI"/>
    <property type="match status" value="1"/>
</dbReference>
<dbReference type="Gene3D" id="1.10.472.80">
    <property type="entry name" value="Ypt/Rab-GAP domain of gyp1p, domain 3"/>
    <property type="match status" value="1"/>
</dbReference>
<dbReference type="PANTHER" id="PTHR13465">
    <property type="entry name" value="UPF0183 PROTEIN"/>
    <property type="match status" value="1"/>
</dbReference>
<dbReference type="CTD" id="221322"/>
<keyword evidence="3" id="KW-0217">Developmental protein</keyword>
<evidence type="ECO:0000256" key="1">
    <source>
        <dbReference type="ARBA" id="ARBA00004138"/>
    </source>
</evidence>
<organism evidence="13 14">
    <name type="scientific">Paramormyrops kingsleyae</name>
    <dbReference type="NCBI Taxonomy" id="1676925"/>
    <lineage>
        <taxon>Eukaryota</taxon>
        <taxon>Metazoa</taxon>
        <taxon>Chordata</taxon>
        <taxon>Craniata</taxon>
        <taxon>Vertebrata</taxon>
        <taxon>Euteleostomi</taxon>
        <taxon>Actinopterygii</taxon>
        <taxon>Neopterygii</taxon>
        <taxon>Teleostei</taxon>
        <taxon>Osteoglossocephala</taxon>
        <taxon>Osteoglossomorpha</taxon>
        <taxon>Osteoglossiformes</taxon>
        <taxon>Mormyridae</taxon>
        <taxon>Paramormyrops</taxon>
    </lineage>
</organism>
<keyword evidence="5" id="KW-0969">Cilium</keyword>
<dbReference type="GeneTree" id="ENSGT00940000153528"/>
<evidence type="ECO:0000259" key="11">
    <source>
        <dbReference type="Pfam" id="PF23431"/>
    </source>
</evidence>
<evidence type="ECO:0000259" key="12">
    <source>
        <dbReference type="Pfam" id="PF23440"/>
    </source>
</evidence>
<feature type="domain" description="BROMI middle region" evidence="10">
    <location>
        <begin position="173"/>
        <end position="845"/>
    </location>
</feature>
<dbReference type="GO" id="GO:0005929">
    <property type="term" value="C:cilium"/>
    <property type="evidence" value="ECO:0007669"/>
    <property type="project" value="UniProtKB-SubCell"/>
</dbReference>
<dbReference type="Proteomes" id="UP000261540">
    <property type="component" value="Unplaced"/>
</dbReference>
<dbReference type="GO" id="GO:0005737">
    <property type="term" value="C:cytoplasm"/>
    <property type="evidence" value="ECO:0007669"/>
    <property type="project" value="UniProtKB-SubCell"/>
</dbReference>
<feature type="domain" description="BROMI C-terminal Rab TBC-like" evidence="12">
    <location>
        <begin position="863"/>
        <end position="1036"/>
    </location>
</feature>
<keyword evidence="4" id="KW-0963">Cytoplasm</keyword>
<comment type="function">
    <text evidence="7">Required for high-level Shh responses in the developing neural tube. Together with CDK20, controls the structure of the primary cilium by coordinating assembly of the ciliary membrane and axoneme, allowing GLI2 to be properly activated in response to Shh signaling.</text>
</comment>
<proteinExistence type="predicted"/>
<protein>
    <recommendedName>
        <fullName evidence="8">Protein broad-minded</fullName>
    </recommendedName>
    <alternativeName>
        <fullName evidence="9">TBC1 domain family member 32</fullName>
    </alternativeName>
</protein>
<evidence type="ECO:0000256" key="5">
    <source>
        <dbReference type="ARBA" id="ARBA00023069"/>
    </source>
</evidence>
<reference evidence="13" key="2">
    <citation type="submission" date="2025-09" db="UniProtKB">
        <authorList>
            <consortium name="Ensembl"/>
        </authorList>
    </citation>
    <scope>IDENTIFICATION</scope>
</reference>
<evidence type="ECO:0000256" key="2">
    <source>
        <dbReference type="ARBA" id="ARBA00004496"/>
    </source>
</evidence>
<evidence type="ECO:0000256" key="7">
    <source>
        <dbReference type="ARBA" id="ARBA00054310"/>
    </source>
</evidence>
<dbReference type="OrthoDB" id="1668230at2759"/>
<dbReference type="FunFam" id="1.10.472.80:FF:000031">
    <property type="entry name" value="TBC1 domain family, member 32"/>
    <property type="match status" value="1"/>
</dbReference>
<dbReference type="SUPFAM" id="SSF47923">
    <property type="entry name" value="Ypt/Rab-GAP domain of gyp1p"/>
    <property type="match status" value="1"/>
</dbReference>
<evidence type="ECO:0000313" key="13">
    <source>
        <dbReference type="Ensembl" id="ENSPKIP00000034408.1"/>
    </source>
</evidence>
<feature type="domain" description="BROMI N-terminal" evidence="11">
    <location>
        <begin position="12"/>
        <end position="138"/>
    </location>
</feature>
<dbReference type="InterPro" id="IPR055391">
    <property type="entry name" value="BROMI_N"/>
</dbReference>
<evidence type="ECO:0000256" key="6">
    <source>
        <dbReference type="ARBA" id="ARBA00023273"/>
    </source>
</evidence>
<reference evidence="13" key="1">
    <citation type="submission" date="2025-08" db="UniProtKB">
        <authorList>
            <consortium name="Ensembl"/>
        </authorList>
    </citation>
    <scope>IDENTIFICATION</scope>
</reference>
<dbReference type="GO" id="GO:1905515">
    <property type="term" value="P:non-motile cilium assembly"/>
    <property type="evidence" value="ECO:0007669"/>
    <property type="project" value="TreeGrafter"/>
</dbReference>
<dbReference type="InterPro" id="IPR032735">
    <property type="entry name" value="BROMI_M"/>
</dbReference>
<evidence type="ECO:0000256" key="8">
    <source>
        <dbReference type="ARBA" id="ARBA00067690"/>
    </source>
</evidence>
<dbReference type="KEGG" id="pki:111836168"/>
<evidence type="ECO:0000313" key="14">
    <source>
        <dbReference type="Proteomes" id="UP000261540"/>
    </source>
</evidence>
<keyword evidence="6" id="KW-0966">Cell projection</keyword>
<dbReference type="InterPro" id="IPR039156">
    <property type="entry name" value="PHAF1/BROMI"/>
</dbReference>
<dbReference type="Pfam" id="PF23431">
    <property type="entry name" value="BROMI_N"/>
    <property type="match status" value="1"/>
</dbReference>
<comment type="subcellular location">
    <subcellularLocation>
        <location evidence="1">Cell projection</location>
        <location evidence="1">Cilium</location>
    </subcellularLocation>
    <subcellularLocation>
        <location evidence="2">Cytoplasm</location>
    </subcellularLocation>
</comment>
<dbReference type="Pfam" id="PF23440">
    <property type="entry name" value="BROMI_C"/>
    <property type="match status" value="2"/>
</dbReference>
<dbReference type="PANTHER" id="PTHR13465:SF3">
    <property type="entry name" value="PROTEIN BROAD-MINDED"/>
    <property type="match status" value="1"/>
</dbReference>
<evidence type="ECO:0000259" key="10">
    <source>
        <dbReference type="Pfam" id="PF14961"/>
    </source>
</evidence>
<sequence>MSQLSAEDEAELETLLRRLLRSVKERIRGAPSVECAEELLLHLEETDQNFHNYELVKYLRRYIEGALGRVIEEEMEGCARMEGQAIACGQDTQVHDVTRRARESAEYKHMMQTLKNTMMVVVESLINKFEEDQLKKEEMHRRSHREQLDGHYMDNCSDSDSSFSQSYGFMKQEQLQAVAGKLDQAQPKEVRREALQALCAAPPSDVLACESWSSLRRSLSAALADPDPELSEKVLRFFAKTFSSSPLNITREIYTSLAKSLESDFLVQKLSLPSGSAVFDINKPEISRLLKQMRLLNDFQKEVPAFWIRHPEKYMEEIIESTLSLLAVQFEYSSGPQCTEKFLEPGHLIALLDIRATWFRKWMHGYYSRTVVLRLLERKYRSLIGGAVQQCVHFHESRSAIGDQVADMAHVMGQQQIGAAQRMLYTGRELGYAHFAHSLSVLGCLLMYAHGRRLFPIKVKKRKEPLSLMDLIVILIRTMYLDPKPQLGALSHADALSPSSLLMELLRTLGDRTDCADECLHCGVIVETLLSPVVASLRGTQVTVGPQEAALVNVADILARMAATERGLSLFLYDRGLVSADGESTSAADVIVRFTQRLLACECGPGVAHVAGAFVFTCRQMYNTCEGLHALRDYGLHDCIAQAWRKASSLAERIPTPVPGASPDPSSQEAQSILAWEETLLDSLLNFAATPKGFLLLQQTGAIHECVSYMFTRFTKKLQVSRCEKFGYGVMVTQVAATAPGVAALQSSGFVQTIVVDLWSALECEPEDVRVVQPRPTPMDPIDRSCRKSFLALVNLLYSSYAVWELLGQQQLPNKAEYSLREMPTSIIDLIDRLIMINSDAKIHSLFNYEQSHTFGLRLLSMMICSLDSLLLLQSQYRISEMLLQGQKDNTVAPSTGREDFIIDGLSVERNHVLVRMLAVGGPSERRLPSRALQKGSDPYPWKMFSSFPLPKCYFPEAPKMPHTKQDSEMGAFLTSTRPADRDWMVCCRGMYSKIMTSKSAFITENVLADLLEKTVLHLSASTAGCFFPVVEFKAQPDPTADPVPADPVPADPVPTRPTAANSATCQSLSPLEQLGVQITLRYGEHLRLLDGDSEADLCLLVQRCRILLTQQRAQGSSQLYCLRERFPGYDWFVSTVFLLVRGDGERAWDLLQRLSGLLPSAFLWPSRLHGSVHLPAEVAQSGVPPTYSCTAHYVEMLLKVEVPLVSSAFRMSGFTPSQICLQWLSQCFWNYLDWPEICQYVCTAVVMGADYQVYMCMAVLRHLQQPILQHAQTQDLQVFLKEEPIQGFRMSDHLEYMENLERRYRAMVLTDMKSVIPKAT</sequence>
<name>A0A3B3SVY1_9TELE</name>